<dbReference type="EMBL" id="NBIV01000014">
    <property type="protein sequence ID" value="PXF48342.1"/>
    <property type="molecule type" value="Genomic_DNA"/>
</dbReference>
<evidence type="ECO:0000256" key="2">
    <source>
        <dbReference type="ARBA" id="ARBA00022692"/>
    </source>
</evidence>
<reference evidence="8 9" key="1">
    <citation type="journal article" date="2018" name="Mol. Biol. Evol.">
        <title>Analysis of the draft genome of the red seaweed Gracilariopsis chorda provides insights into genome size evolution in Rhodophyta.</title>
        <authorList>
            <person name="Lee J."/>
            <person name="Yang E.C."/>
            <person name="Graf L."/>
            <person name="Yang J.H."/>
            <person name="Qiu H."/>
            <person name="Zel Zion U."/>
            <person name="Chan C.X."/>
            <person name="Stephens T.G."/>
            <person name="Weber A.P.M."/>
            <person name="Boo G.H."/>
            <person name="Boo S.M."/>
            <person name="Kim K.M."/>
            <person name="Shin Y."/>
            <person name="Jung M."/>
            <person name="Lee S.J."/>
            <person name="Yim H.S."/>
            <person name="Lee J.H."/>
            <person name="Bhattacharya D."/>
            <person name="Yoon H.S."/>
        </authorList>
    </citation>
    <scope>NUCLEOTIDE SEQUENCE [LARGE SCALE GENOMIC DNA]</scope>
    <source>
        <strain evidence="8 9">SKKU-2015</strain>
        <tissue evidence="8">Whole body</tissue>
    </source>
</reference>
<keyword evidence="6" id="KW-0732">Signal</keyword>
<comment type="subcellular location">
    <subcellularLocation>
        <location evidence="1">Membrane</location>
        <topology evidence="1">Multi-pass membrane protein</topology>
    </subcellularLocation>
</comment>
<evidence type="ECO:0000256" key="6">
    <source>
        <dbReference type="SAM" id="SignalP"/>
    </source>
</evidence>
<dbReference type="PANTHER" id="PTHR22911:SF6">
    <property type="entry name" value="SOLUTE CARRIER FAMILY 35 MEMBER G1"/>
    <property type="match status" value="1"/>
</dbReference>
<name>A0A2V3J2K6_9FLOR</name>
<feature type="domain" description="EamA" evidence="7">
    <location>
        <begin position="1"/>
        <end position="133"/>
    </location>
</feature>
<keyword evidence="2 5" id="KW-0812">Transmembrane</keyword>
<feature type="chain" id="PRO_5016090671" description="EamA domain-containing protein" evidence="6">
    <location>
        <begin position="20"/>
        <end position="314"/>
    </location>
</feature>
<feature type="transmembrane region" description="Helical" evidence="5">
    <location>
        <begin position="155"/>
        <end position="174"/>
    </location>
</feature>
<feature type="signal peptide" evidence="6">
    <location>
        <begin position="1"/>
        <end position="19"/>
    </location>
</feature>
<evidence type="ECO:0000256" key="1">
    <source>
        <dbReference type="ARBA" id="ARBA00004141"/>
    </source>
</evidence>
<keyword evidence="3 5" id="KW-1133">Transmembrane helix</keyword>
<sequence>MLCCALAHSTLTFLIRLGATRFAFPALSTILIRSVIDGTLSSLYIIKYVDYEENIRSVTGRQWLFVVFRGVTAGCSIFCQVTALKLISMGNAVTLLSTCPTISTVMAAIFLSEPVGSIDVLSLITSFVGVVLVAQPSFLHFPSRSDSEASKDVDIGYGIALAAAWFTSSMSVATRFLGRSVNFMVNVLSLAVFLFTISLMLCGPREFDNLKNNIPGLSVNILAGICGCIAQSCLSKSLQFCRAGPALLVRSMTIPFSYCYGLIFLGEKPSLLTLSGVAMVVAAVIALSLKELRMDERFMQSSAFVSTKESYADS</sequence>
<protein>
    <recommendedName>
        <fullName evidence="7">EamA domain-containing protein</fullName>
    </recommendedName>
</protein>
<keyword evidence="4 5" id="KW-0472">Membrane</keyword>
<feature type="transmembrane region" description="Helical" evidence="5">
    <location>
        <begin position="118"/>
        <end position="135"/>
    </location>
</feature>
<dbReference type="GO" id="GO:0016020">
    <property type="term" value="C:membrane"/>
    <property type="evidence" value="ECO:0007669"/>
    <property type="project" value="UniProtKB-SubCell"/>
</dbReference>
<feature type="transmembrane region" description="Helical" evidence="5">
    <location>
        <begin position="181"/>
        <end position="201"/>
    </location>
</feature>
<evidence type="ECO:0000259" key="7">
    <source>
        <dbReference type="Pfam" id="PF00892"/>
    </source>
</evidence>
<dbReference type="Pfam" id="PF00892">
    <property type="entry name" value="EamA"/>
    <property type="match status" value="2"/>
</dbReference>
<dbReference type="OrthoDB" id="8300370at2759"/>
<keyword evidence="9" id="KW-1185">Reference proteome</keyword>
<gene>
    <name evidence="8" type="ORF">BWQ96_01802</name>
</gene>
<dbReference type="PANTHER" id="PTHR22911">
    <property type="entry name" value="ACYL-MALONYL CONDENSING ENZYME-RELATED"/>
    <property type="match status" value="1"/>
</dbReference>
<evidence type="ECO:0000256" key="5">
    <source>
        <dbReference type="SAM" id="Phobius"/>
    </source>
</evidence>
<proteinExistence type="predicted"/>
<feature type="transmembrane region" description="Helical" evidence="5">
    <location>
        <begin position="213"/>
        <end position="234"/>
    </location>
</feature>
<accession>A0A2V3J2K6</accession>
<evidence type="ECO:0000256" key="4">
    <source>
        <dbReference type="ARBA" id="ARBA00023136"/>
    </source>
</evidence>
<evidence type="ECO:0000313" key="8">
    <source>
        <dbReference type="EMBL" id="PXF48342.1"/>
    </source>
</evidence>
<evidence type="ECO:0000313" key="9">
    <source>
        <dbReference type="Proteomes" id="UP000247409"/>
    </source>
</evidence>
<dbReference type="InterPro" id="IPR037185">
    <property type="entry name" value="EmrE-like"/>
</dbReference>
<evidence type="ECO:0000256" key="3">
    <source>
        <dbReference type="ARBA" id="ARBA00022989"/>
    </source>
</evidence>
<feature type="transmembrane region" description="Helical" evidence="5">
    <location>
        <begin position="63"/>
        <end position="83"/>
    </location>
</feature>
<feature type="domain" description="EamA" evidence="7">
    <location>
        <begin position="155"/>
        <end position="288"/>
    </location>
</feature>
<feature type="transmembrane region" description="Helical" evidence="5">
    <location>
        <begin position="271"/>
        <end position="289"/>
    </location>
</feature>
<organism evidence="8 9">
    <name type="scientific">Gracilariopsis chorda</name>
    <dbReference type="NCBI Taxonomy" id="448386"/>
    <lineage>
        <taxon>Eukaryota</taxon>
        <taxon>Rhodophyta</taxon>
        <taxon>Florideophyceae</taxon>
        <taxon>Rhodymeniophycidae</taxon>
        <taxon>Gracilariales</taxon>
        <taxon>Gracilariaceae</taxon>
        <taxon>Gracilariopsis</taxon>
    </lineage>
</organism>
<comment type="caution">
    <text evidence="8">The sequence shown here is derived from an EMBL/GenBank/DDBJ whole genome shotgun (WGS) entry which is preliminary data.</text>
</comment>
<dbReference type="AlphaFoldDB" id="A0A2V3J2K6"/>
<dbReference type="Proteomes" id="UP000247409">
    <property type="component" value="Unassembled WGS sequence"/>
</dbReference>
<dbReference type="SUPFAM" id="SSF103481">
    <property type="entry name" value="Multidrug resistance efflux transporter EmrE"/>
    <property type="match status" value="2"/>
</dbReference>
<dbReference type="InterPro" id="IPR000620">
    <property type="entry name" value="EamA_dom"/>
</dbReference>
<feature type="transmembrane region" description="Helical" evidence="5">
    <location>
        <begin position="89"/>
        <end position="111"/>
    </location>
</feature>
<feature type="transmembrane region" description="Helical" evidence="5">
    <location>
        <begin position="246"/>
        <end position="265"/>
    </location>
</feature>